<dbReference type="Proteomes" id="UP001519460">
    <property type="component" value="Unassembled WGS sequence"/>
</dbReference>
<dbReference type="GO" id="GO:0003774">
    <property type="term" value="F:cytoskeletal motor activity"/>
    <property type="evidence" value="ECO:0007669"/>
    <property type="project" value="UniProtKB-UniRule"/>
</dbReference>
<feature type="non-terminal residue" evidence="7">
    <location>
        <position position="1"/>
    </location>
</feature>
<keyword evidence="2 5" id="KW-0547">Nucleotide-binding</keyword>
<evidence type="ECO:0000256" key="2">
    <source>
        <dbReference type="ARBA" id="ARBA00022741"/>
    </source>
</evidence>
<dbReference type="AlphaFoldDB" id="A0ABD0M2L2"/>
<dbReference type="PROSITE" id="PS50067">
    <property type="entry name" value="KINESIN_MOTOR_2"/>
    <property type="match status" value="1"/>
</dbReference>
<evidence type="ECO:0000313" key="8">
    <source>
        <dbReference type="Proteomes" id="UP001519460"/>
    </source>
</evidence>
<evidence type="ECO:0000259" key="6">
    <source>
        <dbReference type="PROSITE" id="PS50067"/>
    </source>
</evidence>
<gene>
    <name evidence="7" type="ORF">BaRGS_00002635</name>
</gene>
<comment type="similarity">
    <text evidence="5">Belongs to the TRAFAC class myosin-kinesin ATPase superfamily. Kinesin family.</text>
</comment>
<dbReference type="InterPro" id="IPR027417">
    <property type="entry name" value="P-loop_NTPase"/>
</dbReference>
<comment type="subcellular location">
    <subcellularLocation>
        <location evidence="1">Cytoplasm</location>
        <location evidence="1">Cytoskeleton</location>
    </subcellularLocation>
</comment>
<keyword evidence="8" id="KW-1185">Reference proteome</keyword>
<reference evidence="7 8" key="1">
    <citation type="journal article" date="2023" name="Sci. Data">
        <title>Genome assembly of the Korean intertidal mud-creeper Batillaria attramentaria.</title>
        <authorList>
            <person name="Patra A.K."/>
            <person name="Ho P.T."/>
            <person name="Jun S."/>
            <person name="Lee S.J."/>
            <person name="Kim Y."/>
            <person name="Won Y.J."/>
        </authorList>
    </citation>
    <scope>NUCLEOTIDE SEQUENCE [LARGE SCALE GENOMIC DNA]</scope>
    <source>
        <strain evidence="7">Wonlab-2016</strain>
    </source>
</reference>
<sequence>SSTTLSSATEASDENDDNFHVVLRVRPLSTQEKQRRDHFAASFPGDGKCAVENNGSQRGFQFNVVFEPDATQEDVFENCGIKRLVDNAVSGYTCTAFAFGQTGSGKTHTMTGPPAQ</sequence>
<dbReference type="GO" id="GO:0005856">
    <property type="term" value="C:cytoskeleton"/>
    <property type="evidence" value="ECO:0007669"/>
    <property type="project" value="UniProtKB-SubCell"/>
</dbReference>
<proteinExistence type="inferred from homology"/>
<dbReference type="InterPro" id="IPR027640">
    <property type="entry name" value="Kinesin-like_fam"/>
</dbReference>
<evidence type="ECO:0000313" key="7">
    <source>
        <dbReference type="EMBL" id="KAK7505913.1"/>
    </source>
</evidence>
<name>A0ABD0M2L2_9CAEN</name>
<comment type="caution">
    <text evidence="7">The sequence shown here is derived from an EMBL/GenBank/DDBJ whole genome shotgun (WGS) entry which is preliminary data.</text>
</comment>
<dbReference type="Gene3D" id="3.40.850.10">
    <property type="entry name" value="Kinesin motor domain"/>
    <property type="match status" value="1"/>
</dbReference>
<feature type="binding site" evidence="5">
    <location>
        <begin position="100"/>
        <end position="107"/>
    </location>
    <ligand>
        <name>ATP</name>
        <dbReference type="ChEBI" id="CHEBI:30616"/>
    </ligand>
</feature>
<organism evidence="7 8">
    <name type="scientific">Batillaria attramentaria</name>
    <dbReference type="NCBI Taxonomy" id="370345"/>
    <lineage>
        <taxon>Eukaryota</taxon>
        <taxon>Metazoa</taxon>
        <taxon>Spiralia</taxon>
        <taxon>Lophotrochozoa</taxon>
        <taxon>Mollusca</taxon>
        <taxon>Gastropoda</taxon>
        <taxon>Caenogastropoda</taxon>
        <taxon>Sorbeoconcha</taxon>
        <taxon>Cerithioidea</taxon>
        <taxon>Batillariidae</taxon>
        <taxon>Batillaria</taxon>
    </lineage>
</organism>
<evidence type="ECO:0000256" key="4">
    <source>
        <dbReference type="ARBA" id="ARBA00023212"/>
    </source>
</evidence>
<dbReference type="Pfam" id="PF00225">
    <property type="entry name" value="Kinesin"/>
    <property type="match status" value="1"/>
</dbReference>
<feature type="domain" description="Kinesin motor" evidence="6">
    <location>
        <begin position="18"/>
        <end position="116"/>
    </location>
</feature>
<evidence type="ECO:0000256" key="5">
    <source>
        <dbReference type="PROSITE-ProRule" id="PRU00283"/>
    </source>
</evidence>
<dbReference type="SUPFAM" id="SSF52540">
    <property type="entry name" value="P-loop containing nucleoside triphosphate hydrolases"/>
    <property type="match status" value="1"/>
</dbReference>
<dbReference type="PANTHER" id="PTHR47969:SF33">
    <property type="entry name" value="KINESIN-LIKE PROTEIN"/>
    <property type="match status" value="1"/>
</dbReference>
<feature type="non-terminal residue" evidence="7">
    <location>
        <position position="116"/>
    </location>
</feature>
<evidence type="ECO:0000256" key="1">
    <source>
        <dbReference type="ARBA" id="ARBA00004245"/>
    </source>
</evidence>
<dbReference type="PANTHER" id="PTHR47969">
    <property type="entry name" value="CHROMOSOME-ASSOCIATED KINESIN KIF4A-RELATED"/>
    <property type="match status" value="1"/>
</dbReference>
<accession>A0ABD0M2L2</accession>
<dbReference type="InterPro" id="IPR001752">
    <property type="entry name" value="Kinesin_motor_dom"/>
</dbReference>
<keyword evidence="4" id="KW-0206">Cytoskeleton</keyword>
<evidence type="ECO:0000256" key="3">
    <source>
        <dbReference type="ARBA" id="ARBA00022840"/>
    </source>
</evidence>
<keyword evidence="4" id="KW-0963">Cytoplasm</keyword>
<protein>
    <recommendedName>
        <fullName evidence="6">Kinesin motor domain-containing protein</fullName>
    </recommendedName>
</protein>
<dbReference type="GO" id="GO:0005524">
    <property type="term" value="F:ATP binding"/>
    <property type="evidence" value="ECO:0007669"/>
    <property type="project" value="UniProtKB-UniRule"/>
</dbReference>
<dbReference type="InterPro" id="IPR036961">
    <property type="entry name" value="Kinesin_motor_dom_sf"/>
</dbReference>
<dbReference type="EMBL" id="JACVVK020000008">
    <property type="protein sequence ID" value="KAK7505913.1"/>
    <property type="molecule type" value="Genomic_DNA"/>
</dbReference>
<keyword evidence="3 5" id="KW-0067">ATP-binding</keyword>
<keyword evidence="5" id="KW-0505">Motor protein</keyword>